<dbReference type="PANTHER" id="PTHR24225">
    <property type="entry name" value="CHEMOTACTIC RECEPTOR"/>
    <property type="match status" value="1"/>
</dbReference>
<comment type="similarity">
    <text evidence="10">Belongs to the chemokine-like receptor (CMKLR) family.</text>
</comment>
<dbReference type="GO" id="GO:0005886">
    <property type="term" value="C:plasma membrane"/>
    <property type="evidence" value="ECO:0007669"/>
    <property type="project" value="TreeGrafter"/>
</dbReference>
<dbReference type="EMBL" id="CAWUFR010000262">
    <property type="protein sequence ID" value="CAK6974552.1"/>
    <property type="molecule type" value="Genomic_DNA"/>
</dbReference>
<dbReference type="GO" id="GO:0004930">
    <property type="term" value="F:G protein-coupled receptor activity"/>
    <property type="evidence" value="ECO:0007669"/>
    <property type="project" value="UniProtKB-KW"/>
</dbReference>
<dbReference type="PRINTS" id="PR00237">
    <property type="entry name" value="GPCRRHODOPSN"/>
</dbReference>
<feature type="domain" description="G-protein coupled receptors family 1 profile" evidence="13">
    <location>
        <begin position="39"/>
        <end position="279"/>
    </location>
</feature>
<dbReference type="InterPro" id="IPR000276">
    <property type="entry name" value="GPCR_Rhodpsn"/>
</dbReference>
<evidence type="ECO:0000256" key="1">
    <source>
        <dbReference type="ARBA" id="ARBA00004141"/>
    </source>
</evidence>
<evidence type="ECO:0000256" key="2">
    <source>
        <dbReference type="ARBA" id="ARBA00022500"/>
    </source>
</evidence>
<evidence type="ECO:0000256" key="3">
    <source>
        <dbReference type="ARBA" id="ARBA00022692"/>
    </source>
</evidence>
<comment type="subcellular location">
    <subcellularLocation>
        <location evidence="1">Membrane</location>
        <topology evidence="1">Multi-pass membrane protein</topology>
    </subcellularLocation>
</comment>
<feature type="transmembrane region" description="Helical" evidence="12">
    <location>
        <begin position="140"/>
        <end position="158"/>
    </location>
</feature>
<evidence type="ECO:0000256" key="11">
    <source>
        <dbReference type="SAM" id="MobiDB-lite"/>
    </source>
</evidence>
<feature type="transmembrane region" description="Helical" evidence="12">
    <location>
        <begin position="58"/>
        <end position="79"/>
    </location>
</feature>
<evidence type="ECO:0000313" key="15">
    <source>
        <dbReference type="Proteomes" id="UP001314229"/>
    </source>
</evidence>
<organism evidence="14 15">
    <name type="scientific">Scomber scombrus</name>
    <name type="common">Atlantic mackerel</name>
    <name type="synonym">Scomber vernalis</name>
    <dbReference type="NCBI Taxonomy" id="13677"/>
    <lineage>
        <taxon>Eukaryota</taxon>
        <taxon>Metazoa</taxon>
        <taxon>Chordata</taxon>
        <taxon>Craniata</taxon>
        <taxon>Vertebrata</taxon>
        <taxon>Euteleostomi</taxon>
        <taxon>Actinopterygii</taxon>
        <taxon>Neopterygii</taxon>
        <taxon>Teleostei</taxon>
        <taxon>Neoteleostei</taxon>
        <taxon>Acanthomorphata</taxon>
        <taxon>Pelagiaria</taxon>
        <taxon>Scombriformes</taxon>
        <taxon>Scombridae</taxon>
        <taxon>Scomber</taxon>
    </lineage>
</organism>
<evidence type="ECO:0000256" key="12">
    <source>
        <dbReference type="SAM" id="Phobius"/>
    </source>
</evidence>
<dbReference type="GO" id="GO:0006935">
    <property type="term" value="P:chemotaxis"/>
    <property type="evidence" value="ECO:0007669"/>
    <property type="project" value="UniProtKB-KW"/>
</dbReference>
<dbReference type="Pfam" id="PF00001">
    <property type="entry name" value="7tm_1"/>
    <property type="match status" value="1"/>
</dbReference>
<protein>
    <submittedName>
        <fullName evidence="14">C3a anaphylatoxin chemotactic receptor-like</fullName>
    </submittedName>
</protein>
<feature type="transmembrane region" description="Helical" evidence="12">
    <location>
        <begin position="260"/>
        <end position="281"/>
    </location>
</feature>
<feature type="transmembrane region" description="Helical" evidence="12">
    <location>
        <begin position="178"/>
        <end position="202"/>
    </location>
</feature>
<keyword evidence="8 14" id="KW-0675">Receptor</keyword>
<keyword evidence="7" id="KW-1015">Disulfide bond</keyword>
<gene>
    <name evidence="14" type="ORF">FSCOSCO3_A017469</name>
</gene>
<evidence type="ECO:0000256" key="7">
    <source>
        <dbReference type="ARBA" id="ARBA00023157"/>
    </source>
</evidence>
<feature type="transmembrane region" description="Helical" evidence="12">
    <location>
        <begin position="222"/>
        <end position="240"/>
    </location>
</feature>
<dbReference type="InterPro" id="IPR000826">
    <property type="entry name" value="Formyl_rcpt-rel"/>
</dbReference>
<feature type="compositionally biased region" description="Basic and acidic residues" evidence="11">
    <location>
        <begin position="330"/>
        <end position="346"/>
    </location>
</feature>
<dbReference type="GO" id="GO:0007204">
    <property type="term" value="P:positive regulation of cytosolic calcium ion concentration"/>
    <property type="evidence" value="ECO:0007669"/>
    <property type="project" value="TreeGrafter"/>
</dbReference>
<dbReference type="GO" id="GO:0006954">
    <property type="term" value="P:inflammatory response"/>
    <property type="evidence" value="ECO:0007669"/>
    <property type="project" value="TreeGrafter"/>
</dbReference>
<dbReference type="SUPFAM" id="SSF81321">
    <property type="entry name" value="Family A G protein-coupled receptor-like"/>
    <property type="match status" value="1"/>
</dbReference>
<evidence type="ECO:0000313" key="14">
    <source>
        <dbReference type="EMBL" id="CAK6974552.1"/>
    </source>
</evidence>
<evidence type="ECO:0000259" key="13">
    <source>
        <dbReference type="PROSITE" id="PS50262"/>
    </source>
</evidence>
<evidence type="ECO:0000256" key="6">
    <source>
        <dbReference type="ARBA" id="ARBA00023136"/>
    </source>
</evidence>
<evidence type="ECO:0000256" key="10">
    <source>
        <dbReference type="ARBA" id="ARBA00025736"/>
    </source>
</evidence>
<sequence>MDTDNITASEPSWYDGIRRKVRTAYLVIYCVIIVVGMVGNGLVIYVTGFRMKRTVNSIWFLNLALADFLCTSFLIFYTISVYQDYYWPFGPFMCKLDTFVTVLNMFASVFLLMAISLDRCLCTCAVVWARNNRTVCKAQLVSVVIWLMAMVCSIRYATFRTLEEYKGNSYCVYSEDKILWLFVFSFIMSFLFPFLVITASYVTIGVRTRRLQSARKQRSHRIIISVILAFFLCWLPSHVFKLLYVFTPGNPQMKVIIEHGFPLAVSLTFLNSCLNPILYVFMCDEFQKKLKQSIFLVFESALAEDRDTSQKSDSAVPVQSSGTVTSLTLEESRVDATEEREALSTE</sequence>
<evidence type="ECO:0000256" key="8">
    <source>
        <dbReference type="ARBA" id="ARBA00023170"/>
    </source>
</evidence>
<feature type="transmembrane region" description="Helical" evidence="12">
    <location>
        <begin position="24"/>
        <end position="46"/>
    </location>
</feature>
<evidence type="ECO:0000256" key="9">
    <source>
        <dbReference type="ARBA" id="ARBA00023224"/>
    </source>
</evidence>
<feature type="transmembrane region" description="Helical" evidence="12">
    <location>
        <begin position="99"/>
        <end position="128"/>
    </location>
</feature>
<accession>A0AAV1PVA8</accession>
<feature type="compositionally biased region" description="Polar residues" evidence="11">
    <location>
        <begin position="311"/>
        <end position="329"/>
    </location>
</feature>
<dbReference type="InterPro" id="IPR017452">
    <property type="entry name" value="GPCR_Rhodpsn_7TM"/>
</dbReference>
<proteinExistence type="inferred from homology"/>
<dbReference type="PROSITE" id="PS50262">
    <property type="entry name" value="G_PROTEIN_RECEP_F1_2"/>
    <property type="match status" value="1"/>
</dbReference>
<keyword evidence="3 12" id="KW-0812">Transmembrane</keyword>
<keyword evidence="15" id="KW-1185">Reference proteome</keyword>
<keyword evidence="2" id="KW-0145">Chemotaxis</keyword>
<keyword evidence="4 12" id="KW-1133">Transmembrane helix</keyword>
<feature type="region of interest" description="Disordered" evidence="11">
    <location>
        <begin position="307"/>
        <end position="346"/>
    </location>
</feature>
<name>A0AAV1PVA8_SCOSC</name>
<dbReference type="PANTHER" id="PTHR24225:SF24">
    <property type="entry name" value="G-PROTEIN COUPLED RECEPTORS FAMILY 1 PROFILE DOMAIN-CONTAINING PROTEIN"/>
    <property type="match status" value="1"/>
</dbReference>
<comment type="caution">
    <text evidence="14">The sequence shown here is derived from an EMBL/GenBank/DDBJ whole genome shotgun (WGS) entry which is preliminary data.</text>
</comment>
<keyword evidence="9" id="KW-0807">Transducer</keyword>
<dbReference type="GO" id="GO:0004875">
    <property type="term" value="F:complement receptor activity"/>
    <property type="evidence" value="ECO:0007669"/>
    <property type="project" value="TreeGrafter"/>
</dbReference>
<reference evidence="14 15" key="1">
    <citation type="submission" date="2024-01" db="EMBL/GenBank/DDBJ databases">
        <authorList>
            <person name="Alioto T."/>
            <person name="Alioto T."/>
            <person name="Gomez Garrido J."/>
        </authorList>
    </citation>
    <scope>NUCLEOTIDE SEQUENCE [LARGE SCALE GENOMIC DNA]</scope>
</reference>
<dbReference type="GO" id="GO:0007200">
    <property type="term" value="P:phospholipase C-activating G protein-coupled receptor signaling pathway"/>
    <property type="evidence" value="ECO:0007669"/>
    <property type="project" value="TreeGrafter"/>
</dbReference>
<evidence type="ECO:0000256" key="5">
    <source>
        <dbReference type="ARBA" id="ARBA00023040"/>
    </source>
</evidence>
<keyword evidence="5" id="KW-0297">G-protein coupled receptor</keyword>
<dbReference type="Proteomes" id="UP001314229">
    <property type="component" value="Unassembled WGS sequence"/>
</dbReference>
<dbReference type="Gene3D" id="1.20.1070.10">
    <property type="entry name" value="Rhodopsin 7-helix transmembrane proteins"/>
    <property type="match status" value="1"/>
</dbReference>
<dbReference type="AlphaFoldDB" id="A0AAV1PVA8"/>
<dbReference type="PRINTS" id="PR00526">
    <property type="entry name" value="FMETLEUPHER"/>
</dbReference>
<keyword evidence="6 12" id="KW-0472">Membrane</keyword>
<dbReference type="CDD" id="cd14974">
    <property type="entry name" value="7tmA_Anaphylatoxin_R-like"/>
    <property type="match status" value="1"/>
</dbReference>
<evidence type="ECO:0000256" key="4">
    <source>
        <dbReference type="ARBA" id="ARBA00022989"/>
    </source>
</evidence>
<dbReference type="FunFam" id="1.20.1070.10:FF:000034">
    <property type="entry name" value="G-protein coupled receptor 1"/>
    <property type="match status" value="1"/>
</dbReference>